<dbReference type="Pfam" id="PF00925">
    <property type="entry name" value="GTP_cyclohydro2"/>
    <property type="match status" value="1"/>
</dbReference>
<evidence type="ECO:0000313" key="12">
    <source>
        <dbReference type="Proteomes" id="UP000197587"/>
    </source>
</evidence>
<sequence length="204" mass="23218">MLKIQAEANVPTEYGNFRMIAFSEQESDWMPHMAIIAENTDFSKPVNVRFHSECITGEVFHSKKCECGQQLDAAMKFMHENGGIIIYLRQEGRNIGIINKLKAYALQEQGFDTVEANLKLGLPADDRDFSAAIEILNLLEVKEINLLTNNPEKMKIVENSNVILNKRIPLQITATKESESYLKVKKDYFGHLLIDKTDPDKKTL</sequence>
<dbReference type="GO" id="GO:0003935">
    <property type="term" value="F:GTP cyclohydrolase II activity"/>
    <property type="evidence" value="ECO:0007669"/>
    <property type="project" value="UniProtKB-UniRule"/>
</dbReference>
<dbReference type="NCBIfam" id="TIGR00505">
    <property type="entry name" value="ribA"/>
    <property type="match status" value="1"/>
</dbReference>
<feature type="binding site" evidence="9">
    <location>
        <position position="70"/>
    </location>
    <ligand>
        <name>GTP</name>
        <dbReference type="ChEBI" id="CHEBI:37565"/>
    </ligand>
</feature>
<dbReference type="InterPro" id="IPR000926">
    <property type="entry name" value="RibA"/>
</dbReference>
<keyword evidence="7 9" id="KW-0342">GTP-binding</keyword>
<feature type="binding site" evidence="9">
    <location>
        <position position="113"/>
    </location>
    <ligand>
        <name>GTP</name>
        <dbReference type="ChEBI" id="CHEBI:37565"/>
    </ligand>
</feature>
<comment type="pathway">
    <text evidence="1 9">Cofactor biosynthesis; riboflavin biosynthesis; 5-amino-6-(D-ribitylamino)uracil from GTP: step 1/4.</text>
</comment>
<dbReference type="NCBIfam" id="NF001591">
    <property type="entry name" value="PRK00393.1"/>
    <property type="match status" value="1"/>
</dbReference>
<dbReference type="EC" id="3.5.4.25" evidence="9"/>
<dbReference type="SUPFAM" id="SSF142695">
    <property type="entry name" value="RibA-like"/>
    <property type="match status" value="1"/>
</dbReference>
<keyword evidence="2 9" id="KW-0686">Riboflavin biosynthesis</keyword>
<keyword evidence="6 9" id="KW-0862">Zinc</keyword>
<comment type="cofactor">
    <cofactor evidence="9">
        <name>Zn(2+)</name>
        <dbReference type="ChEBI" id="CHEBI:29105"/>
    </cofactor>
    <text evidence="9">Binds 1 zinc ion per subunit.</text>
</comment>
<feature type="binding site" evidence="9">
    <location>
        <begin position="91"/>
        <end position="93"/>
    </location>
    <ligand>
        <name>GTP</name>
        <dbReference type="ChEBI" id="CHEBI:37565"/>
    </ligand>
</feature>
<feature type="domain" description="GTP cyclohydrolase II" evidence="10">
    <location>
        <begin position="6"/>
        <end position="168"/>
    </location>
</feature>
<accession>A0A246BCC5</accession>
<name>A0A246BCC5_9FLAO</name>
<feature type="binding site" evidence="9">
    <location>
        <begin position="49"/>
        <end position="53"/>
    </location>
    <ligand>
        <name>GTP</name>
        <dbReference type="ChEBI" id="CHEBI:37565"/>
    </ligand>
</feature>
<evidence type="ECO:0000256" key="9">
    <source>
        <dbReference type="HAMAP-Rule" id="MF_00179"/>
    </source>
</evidence>
<evidence type="ECO:0000313" key="11">
    <source>
        <dbReference type="EMBL" id="OWK99337.1"/>
    </source>
</evidence>
<dbReference type="Proteomes" id="UP000197587">
    <property type="component" value="Unassembled WGS sequence"/>
</dbReference>
<dbReference type="GO" id="GO:0009231">
    <property type="term" value="P:riboflavin biosynthetic process"/>
    <property type="evidence" value="ECO:0007669"/>
    <property type="project" value="UniProtKB-UniRule"/>
</dbReference>
<dbReference type="UniPathway" id="UPA00275">
    <property type="reaction ID" value="UER00400"/>
</dbReference>
<evidence type="ECO:0000256" key="7">
    <source>
        <dbReference type="ARBA" id="ARBA00023134"/>
    </source>
</evidence>
<keyword evidence="3 9" id="KW-0479">Metal-binding</keyword>
<feature type="binding site" evidence="9">
    <location>
        <position position="148"/>
    </location>
    <ligand>
        <name>GTP</name>
        <dbReference type="ChEBI" id="CHEBI:37565"/>
    </ligand>
</feature>
<dbReference type="Gene3D" id="3.40.50.10990">
    <property type="entry name" value="GTP cyclohydrolase II"/>
    <property type="match status" value="1"/>
</dbReference>
<dbReference type="EMBL" id="JASZ02000002">
    <property type="protein sequence ID" value="OWK99337.1"/>
    <property type="molecule type" value="Genomic_DNA"/>
</dbReference>
<reference evidence="11 12" key="2">
    <citation type="submission" date="2017-05" db="EMBL/GenBank/DDBJ databases">
        <title>Genome of Chryseobacterium haifense.</title>
        <authorList>
            <person name="Newman J.D."/>
        </authorList>
    </citation>
    <scope>NUCLEOTIDE SEQUENCE [LARGE SCALE GENOMIC DNA]</scope>
    <source>
        <strain evidence="11 12">DSM 19056</strain>
    </source>
</reference>
<dbReference type="InterPro" id="IPR032677">
    <property type="entry name" value="GTP_cyclohydro_II"/>
</dbReference>
<comment type="function">
    <text evidence="9">Catalyzes the conversion of GTP to 2,5-diamino-6-ribosylamino-4(3H)-pyrimidinone 5'-phosphate (DARP), formate and pyrophosphate.</text>
</comment>
<feature type="binding site" evidence="9">
    <location>
        <position position="54"/>
    </location>
    <ligand>
        <name>Zn(2+)</name>
        <dbReference type="ChEBI" id="CHEBI:29105"/>
        <note>catalytic</note>
    </ligand>
</feature>
<dbReference type="GO" id="GO:0005829">
    <property type="term" value="C:cytosol"/>
    <property type="evidence" value="ECO:0007669"/>
    <property type="project" value="TreeGrafter"/>
</dbReference>
<dbReference type="PANTHER" id="PTHR21327:SF18">
    <property type="entry name" value="3,4-DIHYDROXY-2-BUTANONE 4-PHOSPHATE SYNTHASE"/>
    <property type="match status" value="1"/>
</dbReference>
<organism evidence="11 12">
    <name type="scientific">Kaistella haifensis DSM 19056</name>
    <dbReference type="NCBI Taxonomy" id="1450526"/>
    <lineage>
        <taxon>Bacteria</taxon>
        <taxon>Pseudomonadati</taxon>
        <taxon>Bacteroidota</taxon>
        <taxon>Flavobacteriia</taxon>
        <taxon>Flavobacteriales</taxon>
        <taxon>Weeksellaceae</taxon>
        <taxon>Chryseobacterium group</taxon>
        <taxon>Kaistella</taxon>
    </lineage>
</organism>
<dbReference type="HAMAP" id="MF_00179">
    <property type="entry name" value="RibA"/>
    <property type="match status" value="1"/>
</dbReference>
<evidence type="ECO:0000256" key="1">
    <source>
        <dbReference type="ARBA" id="ARBA00004853"/>
    </source>
</evidence>
<comment type="caution">
    <text evidence="11">The sequence shown here is derived from an EMBL/GenBank/DDBJ whole genome shotgun (WGS) entry which is preliminary data.</text>
</comment>
<evidence type="ECO:0000256" key="8">
    <source>
        <dbReference type="ARBA" id="ARBA00049295"/>
    </source>
</evidence>
<reference evidence="11 12" key="1">
    <citation type="submission" date="2014-01" db="EMBL/GenBank/DDBJ databases">
        <authorList>
            <consortium name="Genome Consortium for Active Teaching"/>
            <person name="Sontag T.C."/>
            <person name="Newman J.D."/>
        </authorList>
    </citation>
    <scope>NUCLEOTIDE SEQUENCE [LARGE SCALE GENOMIC DNA]</scope>
    <source>
        <strain evidence="11 12">DSM 19056</strain>
    </source>
</reference>
<comment type="similarity">
    <text evidence="9">Belongs to the GTP cyclohydrolase II family.</text>
</comment>
<feature type="binding site" evidence="9">
    <location>
        <position position="153"/>
    </location>
    <ligand>
        <name>GTP</name>
        <dbReference type="ChEBI" id="CHEBI:37565"/>
    </ligand>
</feature>
<dbReference type="GO" id="GO:0008270">
    <property type="term" value="F:zinc ion binding"/>
    <property type="evidence" value="ECO:0007669"/>
    <property type="project" value="UniProtKB-UniRule"/>
</dbReference>
<dbReference type="InterPro" id="IPR036144">
    <property type="entry name" value="RibA-like_sf"/>
</dbReference>
<feature type="active site" description="Proton acceptor" evidence="9">
    <location>
        <position position="125"/>
    </location>
</feature>
<feature type="active site" description="Nucleophile" evidence="9">
    <location>
        <position position="127"/>
    </location>
</feature>
<dbReference type="FunFam" id="3.40.50.10990:FF:000002">
    <property type="entry name" value="GTP cyclohydrolase-2"/>
    <property type="match status" value="1"/>
</dbReference>
<evidence type="ECO:0000256" key="6">
    <source>
        <dbReference type="ARBA" id="ARBA00022833"/>
    </source>
</evidence>
<keyword evidence="4 9" id="KW-0547">Nucleotide-binding</keyword>
<evidence type="ECO:0000256" key="2">
    <source>
        <dbReference type="ARBA" id="ARBA00022619"/>
    </source>
</evidence>
<comment type="catalytic activity">
    <reaction evidence="8 9">
        <text>GTP + 4 H2O = 2,5-diamino-6-hydroxy-4-(5-phosphoribosylamino)-pyrimidine + formate + 2 phosphate + 3 H(+)</text>
        <dbReference type="Rhea" id="RHEA:23704"/>
        <dbReference type="ChEBI" id="CHEBI:15377"/>
        <dbReference type="ChEBI" id="CHEBI:15378"/>
        <dbReference type="ChEBI" id="CHEBI:15740"/>
        <dbReference type="ChEBI" id="CHEBI:37565"/>
        <dbReference type="ChEBI" id="CHEBI:43474"/>
        <dbReference type="ChEBI" id="CHEBI:58614"/>
        <dbReference type="EC" id="3.5.4.25"/>
    </reaction>
</comment>
<keyword evidence="12" id="KW-1185">Reference proteome</keyword>
<dbReference type="PANTHER" id="PTHR21327">
    <property type="entry name" value="GTP CYCLOHYDROLASE II-RELATED"/>
    <property type="match status" value="1"/>
</dbReference>
<evidence type="ECO:0000256" key="3">
    <source>
        <dbReference type="ARBA" id="ARBA00022723"/>
    </source>
</evidence>
<evidence type="ECO:0000259" key="10">
    <source>
        <dbReference type="Pfam" id="PF00925"/>
    </source>
</evidence>
<evidence type="ECO:0000256" key="5">
    <source>
        <dbReference type="ARBA" id="ARBA00022801"/>
    </source>
</evidence>
<feature type="binding site" evidence="9">
    <location>
        <position position="65"/>
    </location>
    <ligand>
        <name>Zn(2+)</name>
        <dbReference type="ChEBI" id="CHEBI:29105"/>
        <note>catalytic</note>
    </ligand>
</feature>
<dbReference type="AlphaFoldDB" id="A0A246BCC5"/>
<proteinExistence type="inferred from homology"/>
<dbReference type="GO" id="GO:0005525">
    <property type="term" value="F:GTP binding"/>
    <property type="evidence" value="ECO:0007669"/>
    <property type="project" value="UniProtKB-KW"/>
</dbReference>
<feature type="binding site" evidence="9">
    <location>
        <position position="67"/>
    </location>
    <ligand>
        <name>Zn(2+)</name>
        <dbReference type="ChEBI" id="CHEBI:29105"/>
        <note>catalytic</note>
    </ligand>
</feature>
<protein>
    <recommendedName>
        <fullName evidence="9">GTP cyclohydrolase-2</fullName>
        <ecNumber evidence="9">3.5.4.25</ecNumber>
    </recommendedName>
    <alternativeName>
        <fullName evidence="9">GTP cyclohydrolase II</fullName>
    </alternativeName>
</protein>
<keyword evidence="5 9" id="KW-0378">Hydrolase</keyword>
<gene>
    <name evidence="9" type="primary">ribA</name>
    <name evidence="11" type="ORF">AP75_02335</name>
</gene>
<dbReference type="RefSeq" id="WP_031501353.1">
    <property type="nucleotide sequence ID" value="NZ_JASZ02000002.1"/>
</dbReference>
<evidence type="ECO:0000256" key="4">
    <source>
        <dbReference type="ARBA" id="ARBA00022741"/>
    </source>
</evidence>
<dbReference type="CDD" id="cd00641">
    <property type="entry name" value="GTP_cyclohydro2"/>
    <property type="match status" value="1"/>
</dbReference>